<protein>
    <submittedName>
        <fullName evidence="1">Uncharacterized protein</fullName>
    </submittedName>
</protein>
<evidence type="ECO:0000313" key="1">
    <source>
        <dbReference type="EMBL" id="AOX18800.1"/>
    </source>
</evidence>
<dbReference type="EMBL" id="CP014677">
    <property type="protein sequence ID" value="AOX18800.1"/>
    <property type="molecule type" value="Genomic_DNA"/>
</dbReference>
<reference evidence="1 2" key="1">
    <citation type="journal article" date="2016" name="Microb. Cell Fact.">
        <title>Dissection of exopolysaccharide biosynthesis in Kozakia baliensis.</title>
        <authorList>
            <person name="Brandt J.U."/>
            <person name="Jakob F."/>
            <person name="Behr J."/>
            <person name="Geissler A.J."/>
            <person name="Vogel R.F."/>
        </authorList>
    </citation>
    <scope>NUCLEOTIDE SEQUENCE [LARGE SCALE GENOMIC DNA]</scope>
    <source>
        <strain evidence="1 2">DSM 14400</strain>
        <plasmid evidence="2">Plasmid pkb14400_3</plasmid>
    </source>
</reference>
<keyword evidence="1" id="KW-0614">Plasmid</keyword>
<sequence length="70" mass="8283">MQDGAIHVRQGKLLRQCRRGDLLQKSEGRNLWRQTWPTRRQAAAIFQYVNGFYHYFGKSMIFRIPMGLIA</sequence>
<geneLocation type="plasmid" evidence="2">
    <name>pkb14400_3</name>
</geneLocation>
<accession>A0A1D8UYT9</accession>
<evidence type="ECO:0000313" key="2">
    <source>
        <dbReference type="Proteomes" id="UP000179145"/>
    </source>
</evidence>
<keyword evidence="2" id="KW-1185">Reference proteome</keyword>
<name>A0A1D8UYT9_9PROT</name>
<gene>
    <name evidence="1" type="ORF">A0U89_16010</name>
</gene>
<organism evidence="1 2">
    <name type="scientific">Kozakia baliensis</name>
    <dbReference type="NCBI Taxonomy" id="153496"/>
    <lineage>
        <taxon>Bacteria</taxon>
        <taxon>Pseudomonadati</taxon>
        <taxon>Pseudomonadota</taxon>
        <taxon>Alphaproteobacteria</taxon>
        <taxon>Acetobacterales</taxon>
        <taxon>Acetobacteraceae</taxon>
        <taxon>Kozakia</taxon>
    </lineage>
</organism>
<dbReference type="KEGG" id="kba:A0U89_16010"/>
<dbReference type="Proteomes" id="UP000179145">
    <property type="component" value="Plasmid pKB14400_3"/>
</dbReference>
<proteinExistence type="predicted"/>
<dbReference type="AlphaFoldDB" id="A0A1D8UYT9"/>